<feature type="region of interest" description="Disordered" evidence="1">
    <location>
        <begin position="81"/>
        <end position="114"/>
    </location>
</feature>
<feature type="compositionally biased region" description="Basic and acidic residues" evidence="1">
    <location>
        <begin position="88"/>
        <end position="103"/>
    </location>
</feature>
<dbReference type="Proteomes" id="UP001552299">
    <property type="component" value="Unassembled WGS sequence"/>
</dbReference>
<organism evidence="2 3">
    <name type="scientific">Dendrobium thyrsiflorum</name>
    <name type="common">Pinecone-like raceme dendrobium</name>
    <name type="synonym">Orchid</name>
    <dbReference type="NCBI Taxonomy" id="117978"/>
    <lineage>
        <taxon>Eukaryota</taxon>
        <taxon>Viridiplantae</taxon>
        <taxon>Streptophyta</taxon>
        <taxon>Embryophyta</taxon>
        <taxon>Tracheophyta</taxon>
        <taxon>Spermatophyta</taxon>
        <taxon>Magnoliopsida</taxon>
        <taxon>Liliopsida</taxon>
        <taxon>Asparagales</taxon>
        <taxon>Orchidaceae</taxon>
        <taxon>Epidendroideae</taxon>
        <taxon>Malaxideae</taxon>
        <taxon>Dendrobiinae</taxon>
        <taxon>Dendrobium</taxon>
    </lineage>
</organism>
<evidence type="ECO:0000313" key="3">
    <source>
        <dbReference type="Proteomes" id="UP001552299"/>
    </source>
</evidence>
<dbReference type="AlphaFoldDB" id="A0ABD0VT08"/>
<sequence>MQASCSCRDLLPAILFCVRLVSELQSSRMTDKCKGLATDEDRSIESLWANQANILRQLESLSTDVQRLSLAVHREFNLHRTRVPLQQPRRDQQTTLERQDGRGGRPANQADDEK</sequence>
<gene>
    <name evidence="2" type="ORF">M5K25_000102</name>
</gene>
<reference evidence="2 3" key="1">
    <citation type="journal article" date="2024" name="Plant Biotechnol. J.">
        <title>Dendrobium thyrsiflorum genome and its molecular insights into genes involved in important horticultural traits.</title>
        <authorList>
            <person name="Chen B."/>
            <person name="Wang J.Y."/>
            <person name="Zheng P.J."/>
            <person name="Li K.L."/>
            <person name="Liang Y.M."/>
            <person name="Chen X.F."/>
            <person name="Zhang C."/>
            <person name="Zhao X."/>
            <person name="He X."/>
            <person name="Zhang G.Q."/>
            <person name="Liu Z.J."/>
            <person name="Xu Q."/>
        </authorList>
    </citation>
    <scope>NUCLEOTIDE SEQUENCE [LARGE SCALE GENOMIC DNA]</scope>
    <source>
        <strain evidence="2">GZMU011</strain>
    </source>
</reference>
<proteinExistence type="predicted"/>
<protein>
    <submittedName>
        <fullName evidence="2">Uncharacterized protein</fullName>
    </submittedName>
</protein>
<keyword evidence="3" id="KW-1185">Reference proteome</keyword>
<dbReference type="EMBL" id="JANQDX010000001">
    <property type="protein sequence ID" value="KAL0928230.1"/>
    <property type="molecule type" value="Genomic_DNA"/>
</dbReference>
<evidence type="ECO:0000256" key="1">
    <source>
        <dbReference type="SAM" id="MobiDB-lite"/>
    </source>
</evidence>
<comment type="caution">
    <text evidence="2">The sequence shown here is derived from an EMBL/GenBank/DDBJ whole genome shotgun (WGS) entry which is preliminary data.</text>
</comment>
<accession>A0ABD0VT08</accession>
<evidence type="ECO:0000313" key="2">
    <source>
        <dbReference type="EMBL" id="KAL0928230.1"/>
    </source>
</evidence>
<name>A0ABD0VT08_DENTH</name>